<evidence type="ECO:0000256" key="1">
    <source>
        <dbReference type="ARBA" id="ARBA00009353"/>
    </source>
</evidence>
<keyword evidence="5" id="KW-1185">Reference proteome</keyword>
<feature type="domain" description="NAD-dependent epimerase/dehydratase" evidence="2">
    <location>
        <begin position="5"/>
        <end position="220"/>
    </location>
</feature>
<evidence type="ECO:0000259" key="3">
    <source>
        <dbReference type="Pfam" id="PF08338"/>
    </source>
</evidence>
<dbReference type="InterPro" id="IPR010099">
    <property type="entry name" value="SDR39U1"/>
</dbReference>
<dbReference type="InterPro" id="IPR013549">
    <property type="entry name" value="DUF1731"/>
</dbReference>
<comment type="caution">
    <text evidence="4">The sequence shown here is derived from an EMBL/GenBank/DDBJ whole genome shotgun (WGS) entry which is preliminary data.</text>
</comment>
<sequence>MKKNVLITGGTGFVGRNLTALLIENGYTVSILSRRKKENSDTIFYYTWDVAKQQIEKEAILQADYIIHLAGENIAAKRWTKNRKAEIVASREKSVELMYSVLREHNKKLDAFISASAVGIYGAINGKAICTEKTAEANDFLGVTCKLWEAATDRVGSLGIRTVKVRTGLVLGKNDGFLNKLVPLFKWNLGSALGSGDQYMPWIHVEDLCGIYLEAISNSKLVGPYNAAINDNTTNASFSRTLAKLFGHSLWLPNVPAFVLKIVMGEMSKIVLTGRRVSSDKIENEGFVFKHKNLKQALKICLPK</sequence>
<proteinExistence type="inferred from homology"/>
<dbReference type="RefSeq" id="WP_187021218.1">
    <property type="nucleotide sequence ID" value="NZ_JACRUK010000063.1"/>
</dbReference>
<dbReference type="Gene3D" id="3.40.50.720">
    <property type="entry name" value="NAD(P)-binding Rossmann-like Domain"/>
    <property type="match status" value="1"/>
</dbReference>
<evidence type="ECO:0000313" key="5">
    <source>
        <dbReference type="Proteomes" id="UP000641454"/>
    </source>
</evidence>
<dbReference type="PANTHER" id="PTHR11092:SF0">
    <property type="entry name" value="EPIMERASE FAMILY PROTEIN SDR39U1"/>
    <property type="match status" value="1"/>
</dbReference>
<name>A0A923N0Y7_9FLAO</name>
<reference evidence="4 5" key="1">
    <citation type="submission" date="2020-08" db="EMBL/GenBank/DDBJ databases">
        <title>Description of novel Flavobacterium F-392 isolate.</title>
        <authorList>
            <person name="Saticioglu I.B."/>
            <person name="Duman M."/>
            <person name="Altun S."/>
        </authorList>
    </citation>
    <scope>NUCLEOTIDE SEQUENCE [LARGE SCALE GENOMIC DNA]</scope>
    <source>
        <strain evidence="4 5">F-392</strain>
    </source>
</reference>
<dbReference type="Pfam" id="PF01370">
    <property type="entry name" value="Epimerase"/>
    <property type="match status" value="1"/>
</dbReference>
<dbReference type="SUPFAM" id="SSF51735">
    <property type="entry name" value="NAD(P)-binding Rossmann-fold domains"/>
    <property type="match status" value="1"/>
</dbReference>
<dbReference type="InterPro" id="IPR001509">
    <property type="entry name" value="Epimerase_deHydtase"/>
</dbReference>
<gene>
    <name evidence="4" type="ORF">H8R25_16245</name>
</gene>
<dbReference type="Proteomes" id="UP000641454">
    <property type="component" value="Unassembled WGS sequence"/>
</dbReference>
<dbReference type="PANTHER" id="PTHR11092">
    <property type="entry name" value="SUGAR NUCLEOTIDE EPIMERASE RELATED"/>
    <property type="match status" value="1"/>
</dbReference>
<dbReference type="NCBIfam" id="TIGR01777">
    <property type="entry name" value="yfcH"/>
    <property type="match status" value="1"/>
</dbReference>
<dbReference type="Pfam" id="PF08338">
    <property type="entry name" value="DUF1731"/>
    <property type="match status" value="1"/>
</dbReference>
<protein>
    <submittedName>
        <fullName evidence="4">TIGR01777 family protein</fullName>
    </submittedName>
</protein>
<comment type="similarity">
    <text evidence="1">Belongs to the NAD(P)-dependent epimerase/dehydratase family. SDR39U1 subfamily.</text>
</comment>
<feature type="domain" description="DUF1731" evidence="3">
    <location>
        <begin position="255"/>
        <end position="299"/>
    </location>
</feature>
<evidence type="ECO:0000313" key="4">
    <source>
        <dbReference type="EMBL" id="MBC5845973.1"/>
    </source>
</evidence>
<organism evidence="4 5">
    <name type="scientific">Flavobacterium muglaense</name>
    <dbReference type="NCBI Taxonomy" id="2764716"/>
    <lineage>
        <taxon>Bacteria</taxon>
        <taxon>Pseudomonadati</taxon>
        <taxon>Bacteroidota</taxon>
        <taxon>Flavobacteriia</taxon>
        <taxon>Flavobacteriales</taxon>
        <taxon>Flavobacteriaceae</taxon>
        <taxon>Flavobacterium</taxon>
    </lineage>
</organism>
<dbReference type="AlphaFoldDB" id="A0A923N0Y7"/>
<dbReference type="InterPro" id="IPR036291">
    <property type="entry name" value="NAD(P)-bd_dom_sf"/>
</dbReference>
<accession>A0A923N0Y7</accession>
<evidence type="ECO:0000259" key="2">
    <source>
        <dbReference type="Pfam" id="PF01370"/>
    </source>
</evidence>
<dbReference type="EMBL" id="JACRUL010000063">
    <property type="protein sequence ID" value="MBC5845973.1"/>
    <property type="molecule type" value="Genomic_DNA"/>
</dbReference>